<dbReference type="Proteomes" id="UP001445335">
    <property type="component" value="Unassembled WGS sequence"/>
</dbReference>
<dbReference type="PROSITE" id="PS50294">
    <property type="entry name" value="WD_REPEATS_REGION"/>
    <property type="match status" value="5"/>
</dbReference>
<reference evidence="6 7" key="1">
    <citation type="journal article" date="2024" name="Nat. Commun.">
        <title>Phylogenomics reveals the evolutionary origins of lichenization in chlorophyte algae.</title>
        <authorList>
            <person name="Puginier C."/>
            <person name="Libourel C."/>
            <person name="Otte J."/>
            <person name="Skaloud P."/>
            <person name="Haon M."/>
            <person name="Grisel S."/>
            <person name="Petersen M."/>
            <person name="Berrin J.G."/>
            <person name="Delaux P.M."/>
            <person name="Dal Grande F."/>
            <person name="Keller J."/>
        </authorList>
    </citation>
    <scope>NUCLEOTIDE SEQUENCE [LARGE SCALE GENOMIC DNA]</scope>
    <source>
        <strain evidence="6 7">SAG 245.80</strain>
    </source>
</reference>
<dbReference type="Gene3D" id="2.130.10.10">
    <property type="entry name" value="YVTN repeat-like/Quinoprotein amine dehydrogenase"/>
    <property type="match status" value="2"/>
</dbReference>
<proteinExistence type="inferred from homology"/>
<feature type="repeat" description="WD" evidence="4">
    <location>
        <begin position="69"/>
        <end position="110"/>
    </location>
</feature>
<keyword evidence="1 4" id="KW-0853">WD repeat</keyword>
<feature type="repeat" description="WD" evidence="4">
    <location>
        <begin position="158"/>
        <end position="190"/>
    </location>
</feature>
<dbReference type="PANTHER" id="PTHR19920:SF0">
    <property type="entry name" value="CYTOSOLIC IRON-SULFUR PROTEIN ASSEMBLY PROTEIN CIAO1-RELATED"/>
    <property type="match status" value="1"/>
</dbReference>
<accession>A0AAW1S2C2</accession>
<gene>
    <name evidence="6" type="ORF">WJX81_002355</name>
</gene>
<dbReference type="PROSITE" id="PS50082">
    <property type="entry name" value="WD_REPEATS_2"/>
    <property type="match status" value="5"/>
</dbReference>
<evidence type="ECO:0000256" key="2">
    <source>
        <dbReference type="ARBA" id="ARBA00022737"/>
    </source>
</evidence>
<dbReference type="PANTHER" id="PTHR19920">
    <property type="entry name" value="WD40 PROTEIN CIAO1"/>
    <property type="match status" value="1"/>
</dbReference>
<dbReference type="CDD" id="cd00200">
    <property type="entry name" value="WD40"/>
    <property type="match status" value="1"/>
</dbReference>
<name>A0AAW1S2C2_9CHLO</name>
<evidence type="ECO:0000256" key="5">
    <source>
        <dbReference type="SAM" id="MobiDB-lite"/>
    </source>
</evidence>
<feature type="repeat" description="WD" evidence="4">
    <location>
        <begin position="206"/>
        <end position="237"/>
    </location>
</feature>
<comment type="function">
    <text evidence="3">Essential component of the cytosolic iron-sulfur (Fe/S) protein assembly machinery. Required for the maturation of extramitochondrial Fe/S proteins.</text>
</comment>
<dbReference type="AlphaFoldDB" id="A0AAW1S2C2"/>
<feature type="repeat" description="WD" evidence="4">
    <location>
        <begin position="113"/>
        <end position="145"/>
    </location>
</feature>
<dbReference type="GO" id="GO:0097361">
    <property type="term" value="C:cytosolic [4Fe-4S] assembly targeting complex"/>
    <property type="evidence" value="ECO:0007669"/>
    <property type="project" value="InterPro"/>
</dbReference>
<comment type="caution">
    <text evidence="6">The sequence shown here is derived from an EMBL/GenBank/DDBJ whole genome shotgun (WGS) entry which is preliminary data.</text>
</comment>
<dbReference type="InterPro" id="IPR019775">
    <property type="entry name" value="WD40_repeat_CS"/>
</dbReference>
<sequence>MHNHKGSISTEQGSLEEVQVLEGHTDRVWCSAWSPLGDMLASCSGDRTVRIWSRQQPGSDAWSCSAILEEAQTRTIRCVAWSPNGRCLATASFDATTAIWEVQAGAWEQVALLEGHESEVKGAAWAPSGMLLATCSRDKSVWIWDAMPGHEYECADVKQGHTQDVKSVTWHPDGDVLVSTSYDDSIRLWSDAGDEWSCAQTLEGPGIGHESTVWGVAFDRDGSRAASVSDDRTLRLWRCGRDRGEPRWRLLACLSGFHERSIFSVDWGVSGIATGSGDNAIRVFVEDAAPEPGRGASDPGAAPPAPAFRLAAQRRSAHPSDVNCASGGAPLQGNAVPHGSEPPG</sequence>
<evidence type="ECO:0000256" key="1">
    <source>
        <dbReference type="ARBA" id="ARBA00022574"/>
    </source>
</evidence>
<dbReference type="InterPro" id="IPR015943">
    <property type="entry name" value="WD40/YVTN_repeat-like_dom_sf"/>
</dbReference>
<evidence type="ECO:0000313" key="7">
    <source>
        <dbReference type="Proteomes" id="UP001445335"/>
    </source>
</evidence>
<dbReference type="SMART" id="SM00320">
    <property type="entry name" value="WD40"/>
    <property type="match status" value="6"/>
</dbReference>
<dbReference type="Pfam" id="PF00400">
    <property type="entry name" value="WD40"/>
    <property type="match status" value="5"/>
</dbReference>
<keyword evidence="7" id="KW-1185">Reference proteome</keyword>
<keyword evidence="2" id="KW-0677">Repeat</keyword>
<organism evidence="6 7">
    <name type="scientific">Elliptochloris bilobata</name>
    <dbReference type="NCBI Taxonomy" id="381761"/>
    <lineage>
        <taxon>Eukaryota</taxon>
        <taxon>Viridiplantae</taxon>
        <taxon>Chlorophyta</taxon>
        <taxon>core chlorophytes</taxon>
        <taxon>Trebouxiophyceae</taxon>
        <taxon>Trebouxiophyceae incertae sedis</taxon>
        <taxon>Elliptochloris clade</taxon>
        <taxon>Elliptochloris</taxon>
    </lineage>
</organism>
<dbReference type="EMBL" id="JALJOU010000014">
    <property type="protein sequence ID" value="KAK9839796.1"/>
    <property type="molecule type" value="Genomic_DNA"/>
</dbReference>
<dbReference type="InterPro" id="IPR036322">
    <property type="entry name" value="WD40_repeat_dom_sf"/>
</dbReference>
<dbReference type="SUPFAM" id="SSF50978">
    <property type="entry name" value="WD40 repeat-like"/>
    <property type="match status" value="1"/>
</dbReference>
<feature type="region of interest" description="Disordered" evidence="5">
    <location>
        <begin position="289"/>
        <end position="344"/>
    </location>
</feature>
<evidence type="ECO:0000256" key="3">
    <source>
        <dbReference type="HAMAP-Rule" id="MF_03037"/>
    </source>
</evidence>
<dbReference type="HAMAP" id="MF_03037">
    <property type="entry name" value="ciao1"/>
    <property type="match status" value="1"/>
</dbReference>
<evidence type="ECO:0000313" key="6">
    <source>
        <dbReference type="EMBL" id="KAK9839796.1"/>
    </source>
</evidence>
<dbReference type="PROSITE" id="PS00678">
    <property type="entry name" value="WD_REPEATS_1"/>
    <property type="match status" value="1"/>
</dbReference>
<comment type="similarity">
    <text evidence="3">Belongs to the WD repeat CIA1 family.</text>
</comment>
<dbReference type="GO" id="GO:0016226">
    <property type="term" value="P:iron-sulfur cluster assembly"/>
    <property type="evidence" value="ECO:0007669"/>
    <property type="project" value="UniProtKB-UniRule"/>
</dbReference>
<dbReference type="InterPro" id="IPR028608">
    <property type="entry name" value="CIAO1/Cia1"/>
</dbReference>
<dbReference type="InterPro" id="IPR001680">
    <property type="entry name" value="WD40_rpt"/>
</dbReference>
<protein>
    <recommendedName>
        <fullName evidence="3">Probable cytosolic iron-sulfur protein assembly protein CIAO1 homolog</fullName>
    </recommendedName>
</protein>
<dbReference type="PRINTS" id="PR00320">
    <property type="entry name" value="GPROTEINBRPT"/>
</dbReference>
<feature type="repeat" description="WD" evidence="4">
    <location>
        <begin position="21"/>
        <end position="53"/>
    </location>
</feature>
<evidence type="ECO:0000256" key="4">
    <source>
        <dbReference type="PROSITE-ProRule" id="PRU00221"/>
    </source>
</evidence>
<dbReference type="InterPro" id="IPR020472">
    <property type="entry name" value="WD40_PAC1"/>
</dbReference>